<dbReference type="AlphaFoldDB" id="A0A3N2GX42"/>
<name>A0A3N2GX42_9PSEU</name>
<dbReference type="Pfam" id="PF09346">
    <property type="entry name" value="SMI1_KNR4"/>
    <property type="match status" value="1"/>
</dbReference>
<accession>A0A3N2GX42</accession>
<keyword evidence="3" id="KW-1185">Reference proteome</keyword>
<dbReference type="GeneID" id="301844861"/>
<proteinExistence type="predicted"/>
<dbReference type="InterPro" id="IPR018958">
    <property type="entry name" value="Knr4/Smi1-like_dom"/>
</dbReference>
<protein>
    <submittedName>
        <fullName evidence="2">SUKH superfamily protein</fullName>
    </submittedName>
</protein>
<evidence type="ECO:0000259" key="1">
    <source>
        <dbReference type="Pfam" id="PF09346"/>
    </source>
</evidence>
<evidence type="ECO:0000313" key="2">
    <source>
        <dbReference type="EMBL" id="ROS41143.1"/>
    </source>
</evidence>
<dbReference type="RefSeq" id="WP_123684400.1">
    <property type="nucleotide sequence ID" value="NZ_CBDRCF010000020.1"/>
</dbReference>
<gene>
    <name evidence="2" type="ORF">EDD35_3495</name>
</gene>
<dbReference type="InterPro" id="IPR037883">
    <property type="entry name" value="Knr4/Smi1-like_sf"/>
</dbReference>
<evidence type="ECO:0000313" key="3">
    <source>
        <dbReference type="Proteomes" id="UP000274843"/>
    </source>
</evidence>
<sequence length="195" mass="22453">MNETLQRLIDVLPPPLARPEPPPWDRAVEEIGFQFPSDYRAFVDRYGGGAINEELHVSCPTEFPYEPGVSPGFAGYLEAMDLGVGDAYRSMRDSFPEDYPYPIFPEPGGLLQWGVTGGGDDLFWLTEDEDPDRWPVVIWWRNLDPRWESFPGGTVEFLLAVAERRHEYTEHLLWGTTGMRWHLEGDWKVRYPYSG</sequence>
<organism evidence="2 3">
    <name type="scientific">Amycolatopsis thermoflava</name>
    <dbReference type="NCBI Taxonomy" id="84480"/>
    <lineage>
        <taxon>Bacteria</taxon>
        <taxon>Bacillati</taxon>
        <taxon>Actinomycetota</taxon>
        <taxon>Actinomycetes</taxon>
        <taxon>Pseudonocardiales</taxon>
        <taxon>Pseudonocardiaceae</taxon>
        <taxon>Amycolatopsis</taxon>
        <taxon>Amycolatopsis methanolica group</taxon>
    </lineage>
</organism>
<dbReference type="SUPFAM" id="SSF160631">
    <property type="entry name" value="SMI1/KNR4-like"/>
    <property type="match status" value="1"/>
</dbReference>
<dbReference type="Gene3D" id="3.40.1580.10">
    <property type="entry name" value="SMI1/KNR4-like"/>
    <property type="match status" value="1"/>
</dbReference>
<feature type="domain" description="Knr4/Smi1-like" evidence="1">
    <location>
        <begin position="27"/>
        <end position="150"/>
    </location>
</feature>
<dbReference type="Proteomes" id="UP000274843">
    <property type="component" value="Unassembled WGS sequence"/>
</dbReference>
<reference evidence="2 3" key="1">
    <citation type="submission" date="2018-11" db="EMBL/GenBank/DDBJ databases">
        <title>Sequencing the genomes of 1000 actinobacteria strains.</title>
        <authorList>
            <person name="Klenk H.-P."/>
        </authorList>
    </citation>
    <scope>NUCLEOTIDE SEQUENCE [LARGE SCALE GENOMIC DNA]</scope>
    <source>
        <strain evidence="2 3">DSM 44348</strain>
    </source>
</reference>
<dbReference type="EMBL" id="RKHY01000001">
    <property type="protein sequence ID" value="ROS41143.1"/>
    <property type="molecule type" value="Genomic_DNA"/>
</dbReference>
<comment type="caution">
    <text evidence="2">The sequence shown here is derived from an EMBL/GenBank/DDBJ whole genome shotgun (WGS) entry which is preliminary data.</text>
</comment>